<evidence type="ECO:0000313" key="1">
    <source>
        <dbReference type="EMBL" id="MFC3293533.1"/>
    </source>
</evidence>
<dbReference type="PIRSF" id="PIRSF006661">
    <property type="entry name" value="PP-lp_UCP006661"/>
    <property type="match status" value="1"/>
</dbReference>
<dbReference type="PANTHER" id="PTHR43169">
    <property type="entry name" value="EXSB FAMILY PROTEIN"/>
    <property type="match status" value="1"/>
</dbReference>
<evidence type="ECO:0000313" key="2">
    <source>
        <dbReference type="Proteomes" id="UP001595640"/>
    </source>
</evidence>
<reference evidence="2" key="1">
    <citation type="journal article" date="2019" name="Int. J. Syst. Evol. Microbiol.">
        <title>The Global Catalogue of Microorganisms (GCM) 10K type strain sequencing project: providing services to taxonomists for standard genome sequencing and annotation.</title>
        <authorList>
            <consortium name="The Broad Institute Genomics Platform"/>
            <consortium name="The Broad Institute Genome Sequencing Center for Infectious Disease"/>
            <person name="Wu L."/>
            <person name="Ma J."/>
        </authorList>
    </citation>
    <scope>NUCLEOTIDE SEQUENCE [LARGE SCALE GENOMIC DNA]</scope>
    <source>
        <strain evidence="2">KCTC 12847</strain>
    </source>
</reference>
<dbReference type="RefSeq" id="WP_019017800.1">
    <property type="nucleotide sequence ID" value="NZ_BMXD01000001.1"/>
</dbReference>
<dbReference type="InterPro" id="IPR052188">
    <property type="entry name" value="Ni-pincer_cofactor_biosynth"/>
</dbReference>
<dbReference type="GO" id="GO:0016787">
    <property type="term" value="F:hydrolase activity"/>
    <property type="evidence" value="ECO:0007669"/>
    <property type="project" value="UniProtKB-KW"/>
</dbReference>
<dbReference type="SUPFAM" id="SSF52402">
    <property type="entry name" value="Adenine nucleotide alpha hydrolases-like"/>
    <property type="match status" value="1"/>
</dbReference>
<organism evidence="1 2">
    <name type="scientific">Modicisalibacter luteus</name>
    <dbReference type="NCBI Taxonomy" id="453962"/>
    <lineage>
        <taxon>Bacteria</taxon>
        <taxon>Pseudomonadati</taxon>
        <taxon>Pseudomonadota</taxon>
        <taxon>Gammaproteobacteria</taxon>
        <taxon>Oceanospirillales</taxon>
        <taxon>Halomonadaceae</taxon>
        <taxon>Modicisalibacter</taxon>
    </lineage>
</organism>
<sequence>MTKIPAELHTALRAPEMLVIAVSGGVDSLTLASAAFQVRGREGLMLCHALSPAVPGDATARVRGLAERWQLRLEIIDAGEFDDPHYLSNPINRCYYCKTHLYQTMSRLQAHYQGAQLTMASGTNTDDLGDYRPGLIAASEHGVFHPFVKAGMDKAAVRELARSLGLTDIACLPAAPCLSSRIETGLAVEADTLLMVDAIENAVRGRLGNITVRCRIRHSGYCIELESSLFESLDSATERQLLSYARQIVADHGREAPVTLEAYQQGSAFLHG</sequence>
<dbReference type="Gene3D" id="3.40.50.620">
    <property type="entry name" value="HUPs"/>
    <property type="match status" value="1"/>
</dbReference>
<dbReference type="InterPro" id="IPR005232">
    <property type="entry name" value="LarE"/>
</dbReference>
<gene>
    <name evidence="1" type="ORF">ACFOEI_15865</name>
</gene>
<name>A0ABV7M3V1_9GAMM</name>
<protein>
    <submittedName>
        <fullName evidence="1">Adenine nucleotide alpha hydrolase</fullName>
    </submittedName>
</protein>
<proteinExistence type="predicted"/>
<accession>A0ABV7M3V1</accession>
<dbReference type="InterPro" id="IPR014729">
    <property type="entry name" value="Rossmann-like_a/b/a_fold"/>
</dbReference>
<dbReference type="EMBL" id="JBHRUH010000031">
    <property type="protein sequence ID" value="MFC3293533.1"/>
    <property type="molecule type" value="Genomic_DNA"/>
</dbReference>
<keyword evidence="2" id="KW-1185">Reference proteome</keyword>
<comment type="caution">
    <text evidence="1">The sequence shown here is derived from an EMBL/GenBank/DDBJ whole genome shotgun (WGS) entry which is preliminary data.</text>
</comment>
<keyword evidence="1" id="KW-0378">Hydrolase</keyword>
<dbReference type="PANTHER" id="PTHR43169:SF2">
    <property type="entry name" value="NAD_GMP SYNTHASE DOMAIN-CONTAINING PROTEIN"/>
    <property type="match status" value="1"/>
</dbReference>
<dbReference type="Proteomes" id="UP001595640">
    <property type="component" value="Unassembled WGS sequence"/>
</dbReference>